<dbReference type="Pfam" id="PF00887">
    <property type="entry name" value="ACBP"/>
    <property type="match status" value="1"/>
</dbReference>
<dbReference type="GO" id="GO:0004165">
    <property type="term" value="F:delta(3)-delta(2)-enoyl-CoA isomerase activity"/>
    <property type="evidence" value="ECO:0007669"/>
    <property type="project" value="UniProtKB-ARBA"/>
</dbReference>
<keyword evidence="2" id="KW-0576">Peroxisome</keyword>
<dbReference type="InterPro" id="IPR001753">
    <property type="entry name" value="Enoyl-CoA_hydra/iso"/>
</dbReference>
<dbReference type="SUPFAM" id="SSF47027">
    <property type="entry name" value="Acyl-CoA binding protein"/>
    <property type="match status" value="1"/>
</dbReference>
<dbReference type="SUPFAM" id="SSF52096">
    <property type="entry name" value="ClpP/crotonase"/>
    <property type="match status" value="1"/>
</dbReference>
<dbReference type="InterPro" id="IPR000582">
    <property type="entry name" value="Acyl-CoA-binding_protein"/>
</dbReference>
<evidence type="ECO:0000256" key="1">
    <source>
        <dbReference type="ARBA" id="ARBA00004275"/>
    </source>
</evidence>
<feature type="domain" description="ACB" evidence="4">
    <location>
        <begin position="29"/>
        <end position="114"/>
    </location>
</feature>
<keyword evidence="3" id="KW-0413">Isomerase</keyword>
<proteinExistence type="predicted"/>
<dbReference type="Gene3D" id="1.10.12.10">
    <property type="entry name" value="Lyase 2-enoyl-coa Hydratase, Chain A, domain 2"/>
    <property type="match status" value="1"/>
</dbReference>
<dbReference type="PANTHER" id="PTHR43684:SF1">
    <property type="entry name" value="ENOYL-COA DELTA ISOMERASE 2"/>
    <property type="match status" value="1"/>
</dbReference>
<organism evidence="5 6">
    <name type="scientific">Strongyloides stercoralis</name>
    <name type="common">Threadworm</name>
    <dbReference type="NCBI Taxonomy" id="6248"/>
    <lineage>
        <taxon>Eukaryota</taxon>
        <taxon>Metazoa</taxon>
        <taxon>Ecdysozoa</taxon>
        <taxon>Nematoda</taxon>
        <taxon>Chromadorea</taxon>
        <taxon>Rhabditida</taxon>
        <taxon>Tylenchina</taxon>
        <taxon>Panagrolaimomorpha</taxon>
        <taxon>Strongyloidoidea</taxon>
        <taxon>Strongyloididae</taxon>
        <taxon>Strongyloides</taxon>
    </lineage>
</organism>
<dbReference type="Proteomes" id="UP000035681">
    <property type="component" value="Unplaced"/>
</dbReference>
<dbReference type="InterPro" id="IPR029045">
    <property type="entry name" value="ClpP/crotonase-like_dom_sf"/>
</dbReference>
<evidence type="ECO:0000313" key="5">
    <source>
        <dbReference type="Proteomes" id="UP000035681"/>
    </source>
</evidence>
<dbReference type="InterPro" id="IPR014352">
    <property type="entry name" value="FERM/acyl-CoA-bd_prot_sf"/>
</dbReference>
<dbReference type="FunFam" id="3.90.226.10:FF:000084">
    <property type="entry name" value="Enoyl-CoA delta isomerase 2, mitochondrial"/>
    <property type="match status" value="1"/>
</dbReference>
<dbReference type="Gene3D" id="3.90.226.10">
    <property type="entry name" value="2-enoyl-CoA Hydratase, Chain A, domain 1"/>
    <property type="match status" value="1"/>
</dbReference>
<evidence type="ECO:0000313" key="6">
    <source>
        <dbReference type="WBParaSite" id="TCONS_00004164.p1"/>
    </source>
</evidence>
<dbReference type="InterPro" id="IPR014748">
    <property type="entry name" value="Enoyl-CoA_hydra_C"/>
</dbReference>
<dbReference type="AlphaFoldDB" id="A0AAF5D1F5"/>
<evidence type="ECO:0000256" key="2">
    <source>
        <dbReference type="ARBA" id="ARBA00023140"/>
    </source>
</evidence>
<dbReference type="CDD" id="cd06558">
    <property type="entry name" value="crotonase-like"/>
    <property type="match status" value="1"/>
</dbReference>
<accession>A0AAF5D1F5</accession>
<name>A0AAF5D1F5_STRER</name>
<sequence>NKIMFLTKFNVLKSLAGNNKILLNSLRLSSSNFQDAQANLKKLREEPDNDIKLKLYGLFKQATTGDASGSRPSAINFVARAKYDAHKEFYGITREDAEKKYIELVDSLLKEDEQLNNQSKSSSSSSINVPGIDITKEGKIYKITMNRPKKYNALTLDMYDAIGNALRESSKDETTSVTVITGTGDYFSSGNDLSNFTNVRSKEDIQILAEKASKIFNNYVTAFIDHEKPLIGLINGPAVGITVTTLAMYDYIIASDKATFETPFHKLALSAEGCSSYTFPLLMGHAKASEMLVFGKKLTAHEAKERNLINDVVSYTDFQRVSEKKIQEISSLYPEAMKINKKLMRDIHKEKLHEANKIEIPVLFQRFASKESMNAIANAPQFGGRGFMGPGPMRGGFGGPGRGFGPVRGPAFGRGPAVSKTVITKTVVHG</sequence>
<dbReference type="PANTHER" id="PTHR43684">
    <property type="match status" value="1"/>
</dbReference>
<evidence type="ECO:0000256" key="3">
    <source>
        <dbReference type="ARBA" id="ARBA00023235"/>
    </source>
</evidence>
<dbReference type="Gene3D" id="1.20.80.10">
    <property type="match status" value="1"/>
</dbReference>
<dbReference type="InterPro" id="IPR051053">
    <property type="entry name" value="ECH/Chromodomain_protein"/>
</dbReference>
<evidence type="ECO:0000259" key="4">
    <source>
        <dbReference type="PROSITE" id="PS51228"/>
    </source>
</evidence>
<dbReference type="GO" id="GO:0005777">
    <property type="term" value="C:peroxisome"/>
    <property type="evidence" value="ECO:0007669"/>
    <property type="project" value="UniProtKB-SubCell"/>
</dbReference>
<dbReference type="GO" id="GO:0000062">
    <property type="term" value="F:fatty-acyl-CoA binding"/>
    <property type="evidence" value="ECO:0007669"/>
    <property type="project" value="InterPro"/>
</dbReference>
<dbReference type="WBParaSite" id="TCONS_00004164.p1">
    <property type="protein sequence ID" value="TCONS_00004164.p1"/>
    <property type="gene ID" value="XLOC_001255"/>
</dbReference>
<keyword evidence="5" id="KW-1185">Reference proteome</keyword>
<comment type="subcellular location">
    <subcellularLocation>
        <location evidence="1">Peroxisome</location>
    </subcellularLocation>
</comment>
<dbReference type="PROSITE" id="PS51228">
    <property type="entry name" value="ACB_2"/>
    <property type="match status" value="1"/>
</dbReference>
<protein>
    <submittedName>
        <fullName evidence="6">ACB domain-containing protein</fullName>
    </submittedName>
</protein>
<reference evidence="6" key="1">
    <citation type="submission" date="2024-02" db="UniProtKB">
        <authorList>
            <consortium name="WormBaseParasite"/>
        </authorList>
    </citation>
    <scope>IDENTIFICATION</scope>
</reference>
<dbReference type="Pfam" id="PF00378">
    <property type="entry name" value="ECH_1"/>
    <property type="match status" value="1"/>
</dbReference>
<dbReference type="PRINTS" id="PR00689">
    <property type="entry name" value="ACOABINDINGP"/>
</dbReference>
<dbReference type="InterPro" id="IPR035984">
    <property type="entry name" value="Acyl-CoA-binding_sf"/>
</dbReference>